<dbReference type="Pfam" id="PF08327">
    <property type="entry name" value="AHSA1"/>
    <property type="match status" value="1"/>
</dbReference>
<dbReference type="KEGG" id="mlv:CVS47_02640"/>
<dbReference type="Gene3D" id="3.30.530.20">
    <property type="match status" value="1"/>
</dbReference>
<evidence type="ECO:0000256" key="1">
    <source>
        <dbReference type="ARBA" id="ARBA00006817"/>
    </source>
</evidence>
<dbReference type="InterPro" id="IPR013538">
    <property type="entry name" value="ASHA1/2-like_C"/>
</dbReference>
<dbReference type="RefSeq" id="WP_127096477.1">
    <property type="nucleotide sequence ID" value="NZ_CP031423.1"/>
</dbReference>
<gene>
    <name evidence="3" type="ORF">CVS47_02640</name>
</gene>
<evidence type="ECO:0000313" key="4">
    <source>
        <dbReference type="Proteomes" id="UP000276888"/>
    </source>
</evidence>
<dbReference type="AlphaFoldDB" id="A0A3S9WD95"/>
<accession>A0A3S9WD95</accession>
<keyword evidence="4" id="KW-1185">Reference proteome</keyword>
<dbReference type="EMBL" id="CP031423">
    <property type="protein sequence ID" value="AZS37990.1"/>
    <property type="molecule type" value="Genomic_DNA"/>
</dbReference>
<dbReference type="OrthoDB" id="3365660at2"/>
<organism evidence="3 4">
    <name type="scientific">Microbacterium lemovicicum</name>
    <dbReference type="NCBI Taxonomy" id="1072463"/>
    <lineage>
        <taxon>Bacteria</taxon>
        <taxon>Bacillati</taxon>
        <taxon>Actinomycetota</taxon>
        <taxon>Actinomycetes</taxon>
        <taxon>Micrococcales</taxon>
        <taxon>Microbacteriaceae</taxon>
        <taxon>Microbacterium</taxon>
    </lineage>
</organism>
<sequence length="153" mass="16884">MVDTSKGFTIVRNLDAAPEAIWTAWTDPDEAAQWWHPRDATTPRDTVEIDPRVGGRYAYTMVNTLTQEKYPTGGVYRVVEPHARLSFTWGDPGDDPDDAPVVTVAIEPLGDLTRLTFDLQGVDGEPGDESFYDGWDEALDALVEHLGQVAVHG</sequence>
<protein>
    <recommendedName>
        <fullName evidence="2">Activator of Hsp90 ATPase homologue 1/2-like C-terminal domain-containing protein</fullName>
    </recommendedName>
</protein>
<dbReference type="CDD" id="cd07814">
    <property type="entry name" value="SRPBCC_CalC_Aha1-like"/>
    <property type="match status" value="1"/>
</dbReference>
<name>A0A3S9WD95_9MICO</name>
<evidence type="ECO:0000259" key="2">
    <source>
        <dbReference type="Pfam" id="PF08327"/>
    </source>
</evidence>
<dbReference type="Proteomes" id="UP000276888">
    <property type="component" value="Chromosome"/>
</dbReference>
<proteinExistence type="inferred from homology"/>
<feature type="domain" description="Activator of Hsp90 ATPase homologue 1/2-like C-terminal" evidence="2">
    <location>
        <begin position="15"/>
        <end position="146"/>
    </location>
</feature>
<comment type="similarity">
    <text evidence="1">Belongs to the AHA1 family.</text>
</comment>
<dbReference type="SUPFAM" id="SSF55961">
    <property type="entry name" value="Bet v1-like"/>
    <property type="match status" value="1"/>
</dbReference>
<evidence type="ECO:0000313" key="3">
    <source>
        <dbReference type="EMBL" id="AZS37990.1"/>
    </source>
</evidence>
<reference evidence="3 4" key="1">
    <citation type="submission" date="2018-08" db="EMBL/GenBank/DDBJ databases">
        <title>Microbacterium lemovicicum sp. nov., a bacterium isolated from a natural uranium-rich soil.</title>
        <authorList>
            <person name="ORTET P."/>
        </authorList>
    </citation>
    <scope>NUCLEOTIDE SEQUENCE [LARGE SCALE GENOMIC DNA]</scope>
    <source>
        <strain evidence="3 4">Viu22</strain>
    </source>
</reference>
<dbReference type="InterPro" id="IPR023393">
    <property type="entry name" value="START-like_dom_sf"/>
</dbReference>